<dbReference type="InterPro" id="IPR011044">
    <property type="entry name" value="Quino_amine_DH_bsu"/>
</dbReference>
<proteinExistence type="predicted"/>
<evidence type="ECO:0000256" key="1">
    <source>
        <dbReference type="SAM" id="SignalP"/>
    </source>
</evidence>
<keyword evidence="1" id="KW-0732">Signal</keyword>
<reference evidence="2 3" key="1">
    <citation type="journal article" date="2016" name="Nat. Commun.">
        <title>Thousands of microbial genomes shed light on interconnected biogeochemical processes in an aquifer system.</title>
        <authorList>
            <person name="Anantharaman K."/>
            <person name="Brown C.T."/>
            <person name="Hug L.A."/>
            <person name="Sharon I."/>
            <person name="Castelle C.J."/>
            <person name="Probst A.J."/>
            <person name="Thomas B.C."/>
            <person name="Singh A."/>
            <person name="Wilkins M.J."/>
            <person name="Karaoz U."/>
            <person name="Brodie E.L."/>
            <person name="Williams K.H."/>
            <person name="Hubbard S.S."/>
            <person name="Banfield J.F."/>
        </authorList>
    </citation>
    <scope>NUCLEOTIDE SEQUENCE [LARGE SCALE GENOMIC DNA]</scope>
</reference>
<gene>
    <name evidence="2" type="ORF">A2519_22565</name>
</gene>
<organism evidence="2 3">
    <name type="scientific">Candidatus Raymondbacteria bacterium RIFOXYD12_FULL_49_13</name>
    <dbReference type="NCBI Taxonomy" id="1817890"/>
    <lineage>
        <taxon>Bacteria</taxon>
        <taxon>Raymondiibacteriota</taxon>
    </lineage>
</organism>
<dbReference type="EMBL" id="MFYX01000129">
    <property type="protein sequence ID" value="OGK01241.1"/>
    <property type="molecule type" value="Genomic_DNA"/>
</dbReference>
<protein>
    <submittedName>
        <fullName evidence="2">Uncharacterized protein</fullName>
    </submittedName>
</protein>
<comment type="caution">
    <text evidence="2">The sequence shown here is derived from an EMBL/GenBank/DDBJ whole genome shotgun (WGS) entry which is preliminary data.</text>
</comment>
<dbReference type="Proteomes" id="UP000179243">
    <property type="component" value="Unassembled WGS sequence"/>
</dbReference>
<accession>A0A1F7F3M6</accession>
<dbReference type="SUPFAM" id="SSF50969">
    <property type="entry name" value="YVTN repeat-like/Quinoprotein amine dehydrogenase"/>
    <property type="match status" value="1"/>
</dbReference>
<sequence>MRRCAGMLLLCALSLPSIAGSVFDELRIGNFFNTPDRQSVVSPAGTYFVTRGENNSFDVVNTKTGDYVLRSRFTAWIPPYPDLPGPTHIYFVFSPDERYLVTDNYLFEPGQSAPLKSWIVVWDLQRNRVESQRRGYDEPAGYTYDVRSSLEPYQNPLLFKQYIKNQRLVFSPDGATLYRLFPAFAAYIFPGLAEIPCEATDMIGAIASEKRTFAFIGAPLFAGPRETIMQVGDNLFLFHNFPNSIQNYTKMPYASDHIELSPSREFLIVGNSVFRYGFLNAMASFNGPGYFSGDSRTVMAGTAIFSGDGKFYPQSSYFTQTELNIPSSDRKYIFTIQGARRDFIVYSFSSGELLQTLELKTKETLLRNTDDGKALIFRDDFTGQIRVFERRN</sequence>
<name>A0A1F7F3M6_UNCRA</name>
<evidence type="ECO:0000313" key="3">
    <source>
        <dbReference type="Proteomes" id="UP000179243"/>
    </source>
</evidence>
<evidence type="ECO:0000313" key="2">
    <source>
        <dbReference type="EMBL" id="OGK01241.1"/>
    </source>
</evidence>
<feature type="signal peptide" evidence="1">
    <location>
        <begin position="1"/>
        <end position="19"/>
    </location>
</feature>
<feature type="chain" id="PRO_5009528393" evidence="1">
    <location>
        <begin position="20"/>
        <end position="392"/>
    </location>
</feature>
<dbReference type="AlphaFoldDB" id="A0A1F7F3M6"/>